<feature type="compositionally biased region" description="Basic and acidic residues" evidence="2">
    <location>
        <begin position="145"/>
        <end position="170"/>
    </location>
</feature>
<gene>
    <name evidence="4" type="ORF">SODALDRAFT_328029</name>
</gene>
<feature type="compositionally biased region" description="Basic and acidic residues" evidence="2">
    <location>
        <begin position="521"/>
        <end position="536"/>
    </location>
</feature>
<feature type="region of interest" description="Disordered" evidence="2">
    <location>
        <begin position="145"/>
        <end position="239"/>
    </location>
</feature>
<feature type="compositionally biased region" description="Acidic residues" evidence="2">
    <location>
        <begin position="188"/>
        <end position="223"/>
    </location>
</feature>
<evidence type="ECO:0000256" key="1">
    <source>
        <dbReference type="ARBA" id="ARBA00022737"/>
    </source>
</evidence>
<dbReference type="Pfam" id="PF01846">
    <property type="entry name" value="FF"/>
    <property type="match status" value="1"/>
</dbReference>
<evidence type="ECO:0000313" key="4">
    <source>
        <dbReference type="EMBL" id="ROT43818.1"/>
    </source>
</evidence>
<feature type="region of interest" description="Disordered" evidence="2">
    <location>
        <begin position="465"/>
        <end position="568"/>
    </location>
</feature>
<feature type="domain" description="FF" evidence="3">
    <location>
        <begin position="283"/>
        <end position="334"/>
    </location>
</feature>
<dbReference type="Gene3D" id="2.20.70.10">
    <property type="match status" value="1"/>
</dbReference>
<accession>A0A3N2QB18</accession>
<dbReference type="Proteomes" id="UP000272025">
    <property type="component" value="Unassembled WGS sequence"/>
</dbReference>
<dbReference type="GeneID" id="39579062"/>
<dbReference type="InterPro" id="IPR036517">
    <property type="entry name" value="FF_domain_sf"/>
</dbReference>
<protein>
    <recommendedName>
        <fullName evidence="3">FF domain-containing protein</fullName>
    </recommendedName>
</protein>
<dbReference type="InterPro" id="IPR002713">
    <property type="entry name" value="FF_domain"/>
</dbReference>
<sequence length="568" mass="64964">MAPTGHKYYYHAESKQSTYTRPGLPVPAPTPPQDASASFYQYSAVPNLSDPRVANAYLAQLNAQNRPAQGSHRGGRGGGDSRPRPQPVDKPRSKVAIPGCEPWILVYTRCDRRFVYNPVKNTSYWRIPEKLMAGILELDKARLREKAMSEGPDQKENDKNKEKEKEKGEDTAAAASESGSRLQSLGLEEADRDQADDSSEYEEVEVTDDEADGDEAREDDNNDDEHPSKRQRTEEPVEFSEADIAFQLQAMGEQYGLDPGEYDDGNRDEWPEGAEGVRFSEEDARALFRDLLDDFNINPYNAWEKLIEDGRIIDDPRYTVLNTMKARKEVWQDWSKDKIKEIRERRAKEEKKDPRLAYMALLHEKASPKLFWAEFKRRYRKEPAIADPHLKDKDREKWYREHVNRLKMPQATLKADLAALLKSLPPSLLNNKTRLDQLPTQLLVDMRYISLPAAVRDPLIETYIRTLGPPPDGAGGGGAGGEEEDEASRKAREAKERRERALREHERNVAEQKKRQQRSLEMGRARLREEQREIERAMQVGKEGLQSPLAALREKEKEKERDLEGGAS</sequence>
<dbReference type="SUPFAM" id="SSF81698">
    <property type="entry name" value="FF domain"/>
    <property type="match status" value="1"/>
</dbReference>
<dbReference type="GO" id="GO:0005634">
    <property type="term" value="C:nucleus"/>
    <property type="evidence" value="ECO:0007669"/>
    <property type="project" value="TreeGrafter"/>
</dbReference>
<feature type="compositionally biased region" description="Basic and acidic residues" evidence="2">
    <location>
        <begin position="552"/>
        <end position="568"/>
    </location>
</feature>
<dbReference type="AlphaFoldDB" id="A0A3N2QB18"/>
<dbReference type="PANTHER" id="PTHR15377">
    <property type="entry name" value="TRANSCRIPTION ELONGATION REGULATOR 1"/>
    <property type="match status" value="1"/>
</dbReference>
<feature type="region of interest" description="Disordered" evidence="2">
    <location>
        <begin position="1"/>
        <end position="37"/>
    </location>
</feature>
<dbReference type="EMBL" id="ML119051">
    <property type="protein sequence ID" value="ROT43818.1"/>
    <property type="molecule type" value="Genomic_DNA"/>
</dbReference>
<reference evidence="4 5" key="1">
    <citation type="journal article" date="2018" name="Mol. Ecol.">
        <title>The obligate alkalophilic soda-lake fungus Sodiomyces alkalinus has shifted to a protein diet.</title>
        <authorList>
            <person name="Grum-Grzhimaylo A.A."/>
            <person name="Falkoski D.L."/>
            <person name="van den Heuvel J."/>
            <person name="Valero-Jimenez C.A."/>
            <person name="Min B."/>
            <person name="Choi I.G."/>
            <person name="Lipzen A."/>
            <person name="Daum C.G."/>
            <person name="Aanen D.K."/>
            <person name="Tsang A."/>
            <person name="Henrissat B."/>
            <person name="Bilanenko E.N."/>
            <person name="de Vries R.P."/>
            <person name="van Kan J.A.L."/>
            <person name="Grigoriev I.V."/>
            <person name="Debets A.J.M."/>
        </authorList>
    </citation>
    <scope>NUCLEOTIDE SEQUENCE [LARGE SCALE GENOMIC DNA]</scope>
    <source>
        <strain evidence="4 5">F11</strain>
    </source>
</reference>
<dbReference type="Gene3D" id="1.10.10.440">
    <property type="entry name" value="FF domain"/>
    <property type="match status" value="2"/>
</dbReference>
<keyword evidence="1" id="KW-0677">Repeat</keyword>
<proteinExistence type="predicted"/>
<feature type="region of interest" description="Disordered" evidence="2">
    <location>
        <begin position="62"/>
        <end position="94"/>
    </location>
</feature>
<feature type="compositionally biased region" description="Basic and acidic residues" evidence="2">
    <location>
        <begin position="224"/>
        <end position="235"/>
    </location>
</feature>
<dbReference type="GO" id="GO:0003712">
    <property type="term" value="F:transcription coregulator activity"/>
    <property type="evidence" value="ECO:0007669"/>
    <property type="project" value="TreeGrafter"/>
</dbReference>
<dbReference type="STRING" id="1314773.A0A3N2QB18"/>
<feature type="compositionally biased region" description="Basic and acidic residues" evidence="2">
    <location>
        <begin position="79"/>
        <end position="92"/>
    </location>
</feature>
<dbReference type="OrthoDB" id="410044at2759"/>
<evidence type="ECO:0000259" key="3">
    <source>
        <dbReference type="Pfam" id="PF01846"/>
    </source>
</evidence>
<feature type="compositionally biased region" description="Low complexity" evidence="2">
    <location>
        <begin position="62"/>
        <end position="71"/>
    </location>
</feature>
<feature type="compositionally biased region" description="Basic and acidic residues" evidence="2">
    <location>
        <begin position="487"/>
        <end position="514"/>
    </location>
</feature>
<evidence type="ECO:0000313" key="5">
    <source>
        <dbReference type="Proteomes" id="UP000272025"/>
    </source>
</evidence>
<dbReference type="PANTHER" id="PTHR15377:SF3">
    <property type="entry name" value="WW DOMAIN-CONTAINING PROTEIN"/>
    <property type="match status" value="1"/>
</dbReference>
<dbReference type="FunFam" id="1.10.10.440:FF:000035">
    <property type="entry name" value="Putative ff domain protein"/>
    <property type="match status" value="1"/>
</dbReference>
<evidence type="ECO:0000256" key="2">
    <source>
        <dbReference type="SAM" id="MobiDB-lite"/>
    </source>
</evidence>
<keyword evidence="5" id="KW-1185">Reference proteome</keyword>
<dbReference type="InterPro" id="IPR045148">
    <property type="entry name" value="TCRG1-like"/>
</dbReference>
<name>A0A3N2QB18_SODAK</name>
<dbReference type="RefSeq" id="XP_028471624.1">
    <property type="nucleotide sequence ID" value="XM_028610584.1"/>
</dbReference>
<dbReference type="GO" id="GO:0070063">
    <property type="term" value="F:RNA polymerase binding"/>
    <property type="evidence" value="ECO:0007669"/>
    <property type="project" value="InterPro"/>
</dbReference>
<organism evidence="4 5">
    <name type="scientific">Sodiomyces alkalinus (strain CBS 110278 / VKM F-3762 / F11)</name>
    <name type="common">Alkaliphilic filamentous fungus</name>
    <dbReference type="NCBI Taxonomy" id="1314773"/>
    <lineage>
        <taxon>Eukaryota</taxon>
        <taxon>Fungi</taxon>
        <taxon>Dikarya</taxon>
        <taxon>Ascomycota</taxon>
        <taxon>Pezizomycotina</taxon>
        <taxon>Sordariomycetes</taxon>
        <taxon>Hypocreomycetidae</taxon>
        <taxon>Glomerellales</taxon>
        <taxon>Plectosphaerellaceae</taxon>
        <taxon>Sodiomyces</taxon>
    </lineage>
</organism>